<dbReference type="GO" id="GO:0003735">
    <property type="term" value="F:structural constituent of ribosome"/>
    <property type="evidence" value="ECO:0007669"/>
    <property type="project" value="TreeGrafter"/>
</dbReference>
<dbReference type="PROSITE" id="PS50126">
    <property type="entry name" value="S1"/>
    <property type="match status" value="3"/>
</dbReference>
<sequence length="414" mass="45307">MASLAQQFGGLKCPPFPATKNKFSNSKNPHCTALPKKRRVIAPAAAYAPNAQTRERMKLKEMFEEAYERCRTAPMEGVAFTIEDFHAAVDKYDFNSEIGTEVKGMVFNTDANGALVDISAKSSAYLPVREASIHNIRHVEEAGIVPGLIEEFVIVDENEDDDSLILSLRSIQYDLAWERCRQLQAEDVVVKGKVVGGNKGGVVALVEGLRGFVPFSQISTKSTAEELLDKELPLKFVEVDEEQSRLVLSNRKAMADSQAQLGIGSVVIGTVQSLKPYGAFIDIGGINGLLHVSQISHDRVSDIATVLQPGDTLKVMILSHDRERGRVSLSTKKLEPTPGDMIRNPELVFEKAEEMAQTFRQRIAQAEAMARADMLRFQPESGLTLSSEGILGPLTSDLPAEGLDLSEIPPAEDE</sequence>
<dbReference type="Gene3D" id="2.40.50.140">
    <property type="entry name" value="Nucleic acid-binding proteins"/>
    <property type="match status" value="3"/>
</dbReference>
<keyword evidence="6" id="KW-0694">RNA-binding</keyword>
<protein>
    <recommendedName>
        <fullName evidence="10">Small ribosomal subunit protein bS1c</fullName>
    </recommendedName>
    <alternativeName>
        <fullName evidence="11">30S ribosomal protein S1, chloroplastic</fullName>
    </alternativeName>
</protein>
<dbReference type="GO" id="GO:0009570">
    <property type="term" value="C:chloroplast stroma"/>
    <property type="evidence" value="ECO:0007669"/>
    <property type="project" value="TreeGrafter"/>
</dbReference>
<evidence type="ECO:0000259" key="13">
    <source>
        <dbReference type="PROSITE" id="PS50126"/>
    </source>
</evidence>
<gene>
    <name evidence="14" type="ORF">CDL12_04028</name>
</gene>
<keyword evidence="9" id="KW-0687">Ribonucleoprotein</keyword>
<evidence type="ECO:0000256" key="8">
    <source>
        <dbReference type="ARBA" id="ARBA00022980"/>
    </source>
</evidence>
<dbReference type="InterPro" id="IPR012340">
    <property type="entry name" value="NA-bd_OB-fold"/>
</dbReference>
<evidence type="ECO:0000256" key="3">
    <source>
        <dbReference type="ARBA" id="ARBA00022528"/>
    </source>
</evidence>
<dbReference type="STRING" id="429701.A0A2G9I0G5"/>
<proteinExistence type="inferred from homology"/>
<evidence type="ECO:0000256" key="2">
    <source>
        <dbReference type="ARBA" id="ARBA00006767"/>
    </source>
</evidence>
<feature type="domain" description="S1 motif" evidence="13">
    <location>
        <begin position="99"/>
        <end position="169"/>
    </location>
</feature>
<dbReference type="OrthoDB" id="412781at2759"/>
<evidence type="ECO:0000256" key="9">
    <source>
        <dbReference type="ARBA" id="ARBA00023274"/>
    </source>
</evidence>
<keyword evidence="15" id="KW-1185">Reference proteome</keyword>
<dbReference type="EMBL" id="NKXS01000600">
    <property type="protein sequence ID" value="PIN23262.1"/>
    <property type="molecule type" value="Genomic_DNA"/>
</dbReference>
<reference evidence="15" key="1">
    <citation type="journal article" date="2018" name="Gigascience">
        <title>Genome assembly of the Pink Ipe (Handroanthus impetiginosus, Bignoniaceae), a highly valued, ecologically keystone Neotropical timber forest tree.</title>
        <authorList>
            <person name="Silva-Junior O.B."/>
            <person name="Grattapaglia D."/>
            <person name="Novaes E."/>
            <person name="Collevatti R.G."/>
        </authorList>
    </citation>
    <scope>NUCLEOTIDE SEQUENCE [LARGE SCALE GENOMIC DNA]</scope>
    <source>
        <strain evidence="15">cv. UFG-1</strain>
    </source>
</reference>
<keyword evidence="7" id="KW-0809">Transit peptide</keyword>
<evidence type="ECO:0000313" key="14">
    <source>
        <dbReference type="EMBL" id="PIN23262.1"/>
    </source>
</evidence>
<dbReference type="InterPro" id="IPR050437">
    <property type="entry name" value="Ribos_protein_bS1-like"/>
</dbReference>
<comment type="similarity">
    <text evidence="2">Belongs to the bacterial ribosomal protein bS1 family.</text>
</comment>
<evidence type="ECO:0000256" key="6">
    <source>
        <dbReference type="ARBA" id="ARBA00022884"/>
    </source>
</evidence>
<evidence type="ECO:0000256" key="4">
    <source>
        <dbReference type="ARBA" id="ARBA00022640"/>
    </source>
</evidence>
<dbReference type="GO" id="GO:1990904">
    <property type="term" value="C:ribonucleoprotein complex"/>
    <property type="evidence" value="ECO:0007669"/>
    <property type="project" value="UniProtKB-KW"/>
</dbReference>
<dbReference type="CDD" id="cd04465">
    <property type="entry name" value="S1_RPS1_repeat_ec2_hs2"/>
    <property type="match status" value="1"/>
</dbReference>
<evidence type="ECO:0000313" key="15">
    <source>
        <dbReference type="Proteomes" id="UP000231279"/>
    </source>
</evidence>
<dbReference type="Proteomes" id="UP000231279">
    <property type="component" value="Unassembled WGS sequence"/>
</dbReference>
<keyword evidence="8" id="KW-0689">Ribosomal protein</keyword>
<evidence type="ECO:0000256" key="7">
    <source>
        <dbReference type="ARBA" id="ARBA00022946"/>
    </source>
</evidence>
<name>A0A2G9I0G5_9LAMI</name>
<organism evidence="14 15">
    <name type="scientific">Handroanthus impetiginosus</name>
    <dbReference type="NCBI Taxonomy" id="429701"/>
    <lineage>
        <taxon>Eukaryota</taxon>
        <taxon>Viridiplantae</taxon>
        <taxon>Streptophyta</taxon>
        <taxon>Embryophyta</taxon>
        <taxon>Tracheophyta</taxon>
        <taxon>Spermatophyta</taxon>
        <taxon>Magnoliopsida</taxon>
        <taxon>eudicotyledons</taxon>
        <taxon>Gunneridae</taxon>
        <taxon>Pentapetalae</taxon>
        <taxon>asterids</taxon>
        <taxon>lamiids</taxon>
        <taxon>Lamiales</taxon>
        <taxon>Bignoniaceae</taxon>
        <taxon>Crescentiina</taxon>
        <taxon>Tabebuia alliance</taxon>
        <taxon>Handroanthus</taxon>
    </lineage>
</organism>
<dbReference type="Pfam" id="PF00575">
    <property type="entry name" value="S1"/>
    <property type="match status" value="2"/>
</dbReference>
<dbReference type="FunFam" id="2.40.50.140:FF:000102">
    <property type="entry name" value="30S ribosomal protein S1"/>
    <property type="match status" value="1"/>
</dbReference>
<feature type="domain" description="S1 motif" evidence="13">
    <location>
        <begin position="187"/>
        <end position="251"/>
    </location>
</feature>
<dbReference type="SMART" id="SM00316">
    <property type="entry name" value="S1"/>
    <property type="match status" value="3"/>
</dbReference>
<comment type="subcellular location">
    <subcellularLocation>
        <location evidence="1">Plastid</location>
        <location evidence="1">Chloroplast</location>
    </subcellularLocation>
</comment>
<dbReference type="GO" id="GO:0003729">
    <property type="term" value="F:mRNA binding"/>
    <property type="evidence" value="ECO:0007669"/>
    <property type="project" value="TreeGrafter"/>
</dbReference>
<dbReference type="GO" id="GO:0006412">
    <property type="term" value="P:translation"/>
    <property type="evidence" value="ECO:0007669"/>
    <property type="project" value="TreeGrafter"/>
</dbReference>
<evidence type="ECO:0000256" key="10">
    <source>
        <dbReference type="ARBA" id="ARBA00069232"/>
    </source>
</evidence>
<comment type="caution">
    <text evidence="14">The sequence shown here is derived from an EMBL/GenBank/DDBJ whole genome shotgun (WGS) entry which is preliminary data.</text>
</comment>
<accession>A0A2G9I0G5</accession>
<evidence type="ECO:0000256" key="1">
    <source>
        <dbReference type="ARBA" id="ARBA00004229"/>
    </source>
</evidence>
<keyword evidence="4" id="KW-0934">Plastid</keyword>
<dbReference type="FunFam" id="2.40.50.140:FF:000162">
    <property type="entry name" value="30S ribosomal protein S1, chloroplastic"/>
    <property type="match status" value="1"/>
</dbReference>
<keyword evidence="3" id="KW-0150">Chloroplast</keyword>
<keyword evidence="5" id="KW-0677">Repeat</keyword>
<dbReference type="FunFam" id="2.40.50.140:FF:000078">
    <property type="entry name" value="30S ribosomal protein S1"/>
    <property type="match status" value="1"/>
</dbReference>
<dbReference type="CDD" id="cd05692">
    <property type="entry name" value="S1_RPS1_repeat_hs4"/>
    <property type="match status" value="1"/>
</dbReference>
<dbReference type="PANTHER" id="PTHR10724">
    <property type="entry name" value="30S RIBOSOMAL PROTEIN S1"/>
    <property type="match status" value="1"/>
</dbReference>
<evidence type="ECO:0000256" key="12">
    <source>
        <dbReference type="SAM" id="MobiDB-lite"/>
    </source>
</evidence>
<evidence type="ECO:0000256" key="11">
    <source>
        <dbReference type="ARBA" id="ARBA00081784"/>
    </source>
</evidence>
<dbReference type="AlphaFoldDB" id="A0A2G9I0G5"/>
<dbReference type="PANTHER" id="PTHR10724:SF7">
    <property type="entry name" value="SMALL RIBOSOMAL SUBUNIT PROTEIN BS1C"/>
    <property type="match status" value="1"/>
</dbReference>
<dbReference type="InterPro" id="IPR003029">
    <property type="entry name" value="S1_domain"/>
</dbReference>
<dbReference type="GO" id="GO:0005840">
    <property type="term" value="C:ribosome"/>
    <property type="evidence" value="ECO:0007669"/>
    <property type="project" value="UniProtKB-KW"/>
</dbReference>
<feature type="region of interest" description="Disordered" evidence="12">
    <location>
        <begin position="386"/>
        <end position="414"/>
    </location>
</feature>
<dbReference type="SUPFAM" id="SSF50249">
    <property type="entry name" value="Nucleic acid-binding proteins"/>
    <property type="match status" value="3"/>
</dbReference>
<feature type="domain" description="S1 motif" evidence="13">
    <location>
        <begin position="264"/>
        <end position="332"/>
    </location>
</feature>
<evidence type="ECO:0000256" key="5">
    <source>
        <dbReference type="ARBA" id="ARBA00022737"/>
    </source>
</evidence>